<feature type="compositionally biased region" description="Low complexity" evidence="1">
    <location>
        <begin position="204"/>
        <end position="216"/>
    </location>
</feature>
<dbReference type="OrthoDB" id="1933664at2759"/>
<comment type="caution">
    <text evidence="2">The sequence shown here is derived from an EMBL/GenBank/DDBJ whole genome shotgun (WGS) entry which is preliminary data.</text>
</comment>
<protein>
    <submittedName>
        <fullName evidence="2">Uncharacterized protein</fullName>
    </submittedName>
</protein>
<sequence>MSLFSSDSDRVCIDRDEDLQQSVDLVTGDMNRKLDLESDYDSTPKLLPDSEVHEGFEDEDEEDDDDDFTFMYIGDKDSPMYADKVFEDGQIRPVFPLFDQNLLLGGEYEVEEIDRLPVHPTVDKIFIESPRGHPSSTASEHEENNDVAAGPFCVWSKESVTGTAELSKKSNSTGFSKLWRIREKVGRSNSDGRDAFVFLKSSDRTSTTTTTSSSSTKPATGAGSFVKVNAAGEKARVVKQGTKAKKPTVSPHEAYLRSKGEHTEEERRRSYLPYRPELMGFFTNVHGGLSKNVHPY</sequence>
<dbReference type="EMBL" id="LEKV01001865">
    <property type="protein sequence ID" value="KVI05642.1"/>
    <property type="molecule type" value="Genomic_DNA"/>
</dbReference>
<dbReference type="InterPro" id="IPR012442">
    <property type="entry name" value="DUF1645_plant"/>
</dbReference>
<dbReference type="AlphaFoldDB" id="A0A124SG88"/>
<feature type="region of interest" description="Disordered" evidence="1">
    <location>
        <begin position="238"/>
        <end position="269"/>
    </location>
</feature>
<keyword evidence="3" id="KW-1185">Reference proteome</keyword>
<evidence type="ECO:0000256" key="1">
    <source>
        <dbReference type="SAM" id="MobiDB-lite"/>
    </source>
</evidence>
<gene>
    <name evidence="2" type="ORF">Ccrd_016025</name>
</gene>
<dbReference type="STRING" id="59895.A0A124SG88"/>
<name>A0A124SG88_CYNCS</name>
<feature type="region of interest" description="Disordered" evidence="1">
    <location>
        <begin position="203"/>
        <end position="222"/>
    </location>
</feature>
<evidence type="ECO:0000313" key="3">
    <source>
        <dbReference type="Proteomes" id="UP000243975"/>
    </source>
</evidence>
<dbReference type="Gramene" id="KVI05642">
    <property type="protein sequence ID" value="KVI05642"/>
    <property type="gene ID" value="Ccrd_016025"/>
</dbReference>
<dbReference type="PANTHER" id="PTHR33095">
    <property type="entry name" value="OS07G0619500 PROTEIN"/>
    <property type="match status" value="1"/>
</dbReference>
<dbReference type="Proteomes" id="UP000243975">
    <property type="component" value="Unassembled WGS sequence"/>
</dbReference>
<reference evidence="2 3" key="1">
    <citation type="journal article" date="2016" name="Sci. Rep.">
        <title>The genome sequence of the outbreeding globe artichoke constructed de novo incorporating a phase-aware low-pass sequencing strategy of F1 progeny.</title>
        <authorList>
            <person name="Scaglione D."/>
            <person name="Reyes-Chin-Wo S."/>
            <person name="Acquadro A."/>
            <person name="Froenicke L."/>
            <person name="Portis E."/>
            <person name="Beitel C."/>
            <person name="Tirone M."/>
            <person name="Mauro R."/>
            <person name="Lo Monaco A."/>
            <person name="Mauromicale G."/>
            <person name="Faccioli P."/>
            <person name="Cattivelli L."/>
            <person name="Rieseberg L."/>
            <person name="Michelmore R."/>
            <person name="Lanteri S."/>
        </authorList>
    </citation>
    <scope>NUCLEOTIDE SEQUENCE [LARGE SCALE GENOMIC DNA]</scope>
    <source>
        <strain evidence="2">2C</strain>
    </source>
</reference>
<feature type="compositionally biased region" description="Acidic residues" evidence="1">
    <location>
        <begin position="56"/>
        <end position="66"/>
    </location>
</feature>
<accession>A0A124SG88</accession>
<feature type="compositionally biased region" description="Basic and acidic residues" evidence="1">
    <location>
        <begin position="254"/>
        <end position="269"/>
    </location>
</feature>
<evidence type="ECO:0000313" key="2">
    <source>
        <dbReference type="EMBL" id="KVI05642.1"/>
    </source>
</evidence>
<dbReference type="OMA" id="LTEMSMM"/>
<proteinExistence type="predicted"/>
<organism evidence="2 3">
    <name type="scientific">Cynara cardunculus var. scolymus</name>
    <name type="common">Globe artichoke</name>
    <name type="synonym">Cynara scolymus</name>
    <dbReference type="NCBI Taxonomy" id="59895"/>
    <lineage>
        <taxon>Eukaryota</taxon>
        <taxon>Viridiplantae</taxon>
        <taxon>Streptophyta</taxon>
        <taxon>Embryophyta</taxon>
        <taxon>Tracheophyta</taxon>
        <taxon>Spermatophyta</taxon>
        <taxon>Magnoliopsida</taxon>
        <taxon>eudicotyledons</taxon>
        <taxon>Gunneridae</taxon>
        <taxon>Pentapetalae</taxon>
        <taxon>asterids</taxon>
        <taxon>campanulids</taxon>
        <taxon>Asterales</taxon>
        <taxon>Asteraceae</taxon>
        <taxon>Carduoideae</taxon>
        <taxon>Cardueae</taxon>
        <taxon>Carduinae</taxon>
        <taxon>Cynara</taxon>
    </lineage>
</organism>
<dbReference type="Pfam" id="PF07816">
    <property type="entry name" value="DUF1645"/>
    <property type="match status" value="1"/>
</dbReference>
<dbReference type="PANTHER" id="PTHR33095:SF114">
    <property type="entry name" value="DUF1645 FAMILY PROTEIN"/>
    <property type="match status" value="1"/>
</dbReference>
<feature type="region of interest" description="Disordered" evidence="1">
    <location>
        <begin position="35"/>
        <end position="66"/>
    </location>
</feature>